<proteinExistence type="inferred from homology"/>
<evidence type="ECO:0000256" key="6">
    <source>
        <dbReference type="ARBA" id="ARBA00022723"/>
    </source>
</evidence>
<dbReference type="RefSeq" id="WP_313792269.1">
    <property type="nucleotide sequence ID" value="NZ_CP102453.1"/>
</dbReference>
<dbReference type="InterPro" id="IPR051827">
    <property type="entry name" value="Cas4_exonuclease"/>
</dbReference>
<evidence type="ECO:0000256" key="2">
    <source>
        <dbReference type="ARBA" id="ARBA00009189"/>
    </source>
</evidence>
<dbReference type="Proteomes" id="UP001315967">
    <property type="component" value="Chromosome"/>
</dbReference>
<comment type="function">
    <text evidence="16">CRISPR (clustered regularly interspaced short palindromic repeat) is an adaptive immune system that provides protection against mobile genetic elements (viruses, transposable elements and conjugative plasmids). CRISPR clusters contain sequences complementary to antecedent mobile elements and target invading nucleic acids. CRISPR clusters are transcribed and processed into CRISPR RNA (crRNA).</text>
</comment>
<evidence type="ECO:0000256" key="1">
    <source>
        <dbReference type="ARBA" id="ARBA00001966"/>
    </source>
</evidence>
<dbReference type="PANTHER" id="PTHR36531">
    <property type="entry name" value="CRISPR-ASSOCIATED EXONUCLEASE CAS4"/>
    <property type="match status" value="1"/>
</dbReference>
<evidence type="ECO:0000256" key="7">
    <source>
        <dbReference type="ARBA" id="ARBA00022741"/>
    </source>
</evidence>
<keyword evidence="13 16" id="KW-0411">Iron-sulfur</keyword>
<reference evidence="18 19" key="1">
    <citation type="submission" date="2022-08" db="EMBL/GenBank/DDBJ databases">
        <title>Aerococcaceae sp. nov isolated from spoiled eye mask.</title>
        <authorList>
            <person name="Zhou G."/>
            <person name="Xie X.-B."/>
            <person name="Shi Q.-S."/>
            <person name="Wang Y.-S."/>
            <person name="Wen X."/>
            <person name="Peng H."/>
            <person name="Yang X.-J."/>
            <person name="Tao H.-B."/>
            <person name="Huang X.-M."/>
        </authorList>
    </citation>
    <scope>NUCLEOTIDE SEQUENCE [LARGE SCALE GENOMIC DNA]</scope>
    <source>
        <strain evidence="19">DM20194951</strain>
    </source>
</reference>
<dbReference type="Pfam" id="PF01930">
    <property type="entry name" value="Cas_Cas4"/>
    <property type="match status" value="1"/>
</dbReference>
<accession>A0ABY5P2D0</accession>
<evidence type="ECO:0000256" key="4">
    <source>
        <dbReference type="ARBA" id="ARBA00020049"/>
    </source>
</evidence>
<name>A0ABY5P2D0_9LACT</name>
<comment type="cofactor">
    <cofactor evidence="16">
        <name>iron-sulfur cluster</name>
        <dbReference type="ChEBI" id="CHEBI:30408"/>
    </cofactor>
</comment>
<keyword evidence="7" id="KW-0547">Nucleotide-binding</keyword>
<keyword evidence="12 16" id="KW-0408">Iron</keyword>
<evidence type="ECO:0000256" key="12">
    <source>
        <dbReference type="ARBA" id="ARBA00023004"/>
    </source>
</evidence>
<evidence type="ECO:0000256" key="13">
    <source>
        <dbReference type="ARBA" id="ARBA00023014"/>
    </source>
</evidence>
<keyword evidence="15 16" id="KW-0464">Manganese</keyword>
<keyword evidence="14 16" id="KW-0051">Antiviral defense</keyword>
<evidence type="ECO:0000313" key="18">
    <source>
        <dbReference type="EMBL" id="UUX32770.1"/>
    </source>
</evidence>
<keyword evidence="19" id="KW-1185">Reference proteome</keyword>
<protein>
    <recommendedName>
        <fullName evidence="4 16">CRISPR-associated exonuclease Cas4</fullName>
        <ecNumber evidence="3 16">3.1.12.1</ecNumber>
    </recommendedName>
</protein>
<keyword evidence="6 16" id="KW-0479">Metal-binding</keyword>
<dbReference type="EMBL" id="CP102453">
    <property type="protein sequence ID" value="UUX32770.1"/>
    <property type="molecule type" value="Genomic_DNA"/>
</dbReference>
<dbReference type="Gene3D" id="3.90.320.10">
    <property type="match status" value="1"/>
</dbReference>
<comment type="similarity">
    <text evidence="2 16">Belongs to the CRISPR-associated exonuclease Cas4 family.</text>
</comment>
<keyword evidence="8 16" id="KW-0378">Hydrolase</keyword>
<feature type="domain" description="DUF83" evidence="17">
    <location>
        <begin position="16"/>
        <end position="203"/>
    </location>
</feature>
<comment type="cofactor">
    <cofactor evidence="16">
        <name>Mg(2+)</name>
        <dbReference type="ChEBI" id="CHEBI:18420"/>
    </cofactor>
    <cofactor evidence="16">
        <name>Mn(2+)</name>
        <dbReference type="ChEBI" id="CHEBI:29035"/>
    </cofactor>
    <text evidence="16">Mg(2+) or Mn(2+) required for ssDNA cleavage activity.</text>
</comment>
<dbReference type="NCBIfam" id="TIGR00372">
    <property type="entry name" value="cas4"/>
    <property type="match status" value="1"/>
</dbReference>
<dbReference type="EC" id="3.1.12.1" evidence="3 16"/>
<dbReference type="InterPro" id="IPR011604">
    <property type="entry name" value="PDDEXK-like_dom_sf"/>
</dbReference>
<organism evidence="18 19">
    <name type="scientific">Fundicoccus culcitae</name>
    <dbReference type="NCBI Taxonomy" id="2969821"/>
    <lineage>
        <taxon>Bacteria</taxon>
        <taxon>Bacillati</taxon>
        <taxon>Bacillota</taxon>
        <taxon>Bacilli</taxon>
        <taxon>Lactobacillales</taxon>
        <taxon>Aerococcaceae</taxon>
        <taxon>Fundicoccus</taxon>
    </lineage>
</organism>
<evidence type="ECO:0000256" key="8">
    <source>
        <dbReference type="ARBA" id="ARBA00022801"/>
    </source>
</evidence>
<evidence type="ECO:0000256" key="14">
    <source>
        <dbReference type="ARBA" id="ARBA00023118"/>
    </source>
</evidence>
<gene>
    <name evidence="18" type="primary">cas4</name>
    <name evidence="18" type="ORF">NRE15_07510</name>
</gene>
<dbReference type="InterPro" id="IPR022765">
    <property type="entry name" value="Dna2/Cas4_DUF83"/>
</dbReference>
<evidence type="ECO:0000313" key="19">
    <source>
        <dbReference type="Proteomes" id="UP001315967"/>
    </source>
</evidence>
<evidence type="ECO:0000256" key="10">
    <source>
        <dbReference type="ARBA" id="ARBA00022839"/>
    </source>
</evidence>
<evidence type="ECO:0000256" key="15">
    <source>
        <dbReference type="ARBA" id="ARBA00023211"/>
    </source>
</evidence>
<dbReference type="PANTHER" id="PTHR36531:SF6">
    <property type="entry name" value="DNA REPLICATION ATP-DEPENDENT HELICASE_NUCLEASE DNA2"/>
    <property type="match status" value="1"/>
</dbReference>
<keyword evidence="9" id="KW-0347">Helicase</keyword>
<dbReference type="InterPro" id="IPR013343">
    <property type="entry name" value="CRISPR-assoc_prot_Cas4"/>
</dbReference>
<evidence type="ECO:0000256" key="3">
    <source>
        <dbReference type="ARBA" id="ARBA00012768"/>
    </source>
</evidence>
<evidence type="ECO:0000259" key="17">
    <source>
        <dbReference type="Pfam" id="PF01930"/>
    </source>
</evidence>
<evidence type="ECO:0000256" key="16">
    <source>
        <dbReference type="RuleBase" id="RU365022"/>
    </source>
</evidence>
<evidence type="ECO:0000256" key="11">
    <source>
        <dbReference type="ARBA" id="ARBA00022840"/>
    </source>
</evidence>
<evidence type="ECO:0000256" key="5">
    <source>
        <dbReference type="ARBA" id="ARBA00022722"/>
    </source>
</evidence>
<evidence type="ECO:0000256" key="9">
    <source>
        <dbReference type="ARBA" id="ARBA00022806"/>
    </source>
</evidence>
<keyword evidence="11" id="KW-0067">ATP-binding</keyword>
<keyword evidence="5 16" id="KW-0540">Nuclease</keyword>
<keyword evidence="10 16" id="KW-0269">Exonuclease</keyword>
<comment type="cofactor">
    <cofactor evidence="1">
        <name>[4Fe-4S] cluster</name>
        <dbReference type="ChEBI" id="CHEBI:49883"/>
    </cofactor>
</comment>
<sequence>MEKRIVHNSEEYIMLSGIQHFTFCKRQWALIHVEQQWAENQKTIEGNIVHEKADQPFSREKRGDLVIVRAMPIQSHILGVNGICDVVEFKKDSEGVFIPSLNNRYKIHPIEYKRGKPKNNKADILQLVAQAICLEEMLVCTIDKGYLFYNETKQRQLIEITKDLRNEVIEIFIVMHNMFQKKHTPKVKTGSWCNQCSLNDICLPKIMNVETASRYMERMLNE</sequence>